<comment type="function">
    <text evidence="10">Serine protease involved in intramembrane proteolysis.</text>
</comment>
<keyword evidence="8 10" id="KW-1133">Transmembrane helix</keyword>
<dbReference type="EMBL" id="MCOG01000005">
    <property type="protein sequence ID" value="ORY84552.1"/>
    <property type="molecule type" value="Genomic_DNA"/>
</dbReference>
<evidence type="ECO:0000256" key="1">
    <source>
        <dbReference type="ARBA" id="ARBA00000156"/>
    </source>
</evidence>
<dbReference type="GO" id="GO:0004252">
    <property type="term" value="F:serine-type endopeptidase activity"/>
    <property type="evidence" value="ECO:0007669"/>
    <property type="project" value="InterPro"/>
</dbReference>
<dbReference type="InterPro" id="IPR035952">
    <property type="entry name" value="Rhomboid-like_sf"/>
</dbReference>
<evidence type="ECO:0000256" key="11">
    <source>
        <dbReference type="SAM" id="MobiDB-lite"/>
    </source>
</evidence>
<dbReference type="SUPFAM" id="SSF144091">
    <property type="entry name" value="Rhomboid-like"/>
    <property type="match status" value="1"/>
</dbReference>
<feature type="domain" description="Peptidase S54 rhomboid" evidence="12">
    <location>
        <begin position="215"/>
        <end position="352"/>
    </location>
</feature>
<feature type="compositionally biased region" description="Polar residues" evidence="11">
    <location>
        <begin position="54"/>
        <end position="69"/>
    </location>
</feature>
<dbReference type="AlphaFoldDB" id="A0A1Y2FKP5"/>
<evidence type="ECO:0000256" key="6">
    <source>
        <dbReference type="ARBA" id="ARBA00022801"/>
    </source>
</evidence>
<keyword evidence="5 10" id="KW-0812">Transmembrane</keyword>
<dbReference type="GO" id="GO:0016020">
    <property type="term" value="C:membrane"/>
    <property type="evidence" value="ECO:0007669"/>
    <property type="project" value="UniProtKB-SubCell"/>
</dbReference>
<evidence type="ECO:0000256" key="8">
    <source>
        <dbReference type="ARBA" id="ARBA00022989"/>
    </source>
</evidence>
<feature type="compositionally biased region" description="Basic and acidic residues" evidence="11">
    <location>
        <begin position="1"/>
        <end position="35"/>
    </location>
</feature>
<evidence type="ECO:0000256" key="2">
    <source>
        <dbReference type="ARBA" id="ARBA00004141"/>
    </source>
</evidence>
<dbReference type="Gene3D" id="1.20.1540.10">
    <property type="entry name" value="Rhomboid-like"/>
    <property type="match status" value="1"/>
</dbReference>
<evidence type="ECO:0000313" key="14">
    <source>
        <dbReference type="Proteomes" id="UP000193920"/>
    </source>
</evidence>
<feature type="transmembrane region" description="Helical" evidence="10">
    <location>
        <begin position="366"/>
        <end position="383"/>
    </location>
</feature>
<comment type="subcellular location">
    <subcellularLocation>
        <location evidence="2 10">Membrane</location>
        <topology evidence="2 10">Multi-pass membrane protein</topology>
    </subcellularLocation>
</comment>
<keyword evidence="6 10" id="KW-0378">Hydrolase</keyword>
<evidence type="ECO:0000256" key="7">
    <source>
        <dbReference type="ARBA" id="ARBA00022825"/>
    </source>
</evidence>
<reference evidence="13 14" key="1">
    <citation type="submission" date="2016-08" db="EMBL/GenBank/DDBJ databases">
        <title>A Parts List for Fungal Cellulosomes Revealed by Comparative Genomics.</title>
        <authorList>
            <consortium name="DOE Joint Genome Institute"/>
            <person name="Haitjema C.H."/>
            <person name="Gilmore S.P."/>
            <person name="Henske J.K."/>
            <person name="Solomon K.V."/>
            <person name="De Groot R."/>
            <person name="Kuo A."/>
            <person name="Mondo S.J."/>
            <person name="Salamov A.A."/>
            <person name="Labutti K."/>
            <person name="Zhao Z."/>
            <person name="Chiniquy J."/>
            <person name="Barry K."/>
            <person name="Brewer H.M."/>
            <person name="Purvine S.O."/>
            <person name="Wright A.T."/>
            <person name="Boxma B."/>
            <person name="Van Alen T."/>
            <person name="Hackstein J.H."/>
            <person name="Baker S.E."/>
            <person name="Grigoriev I.V."/>
            <person name="O'Malley M.A."/>
        </authorList>
    </citation>
    <scope>NUCLEOTIDE SEQUENCE [LARGE SCALE GENOMIC DNA]</scope>
    <source>
        <strain evidence="13 14">G1</strain>
    </source>
</reference>
<feature type="transmembrane region" description="Helical" evidence="10">
    <location>
        <begin position="251"/>
        <end position="270"/>
    </location>
</feature>
<dbReference type="InterPro" id="IPR002610">
    <property type="entry name" value="Peptidase_S54_rhomboid-like"/>
</dbReference>
<name>A0A1Y2FKP5_9FUNG</name>
<keyword evidence="14" id="KW-1185">Reference proteome</keyword>
<feature type="transmembrane region" description="Helical" evidence="10">
    <location>
        <begin position="217"/>
        <end position="239"/>
    </location>
</feature>
<sequence>MSNRYRDRDQYERSRPQYNKLRDNSYRSQHTHNDYYRSPTSSSARGGGYRNQDKGYSTGTKPLSAGQTPKSEKVRSVFLNPKVRQQLENNSKKYTPYFIYFVTGIQVIVLLVSYILNYKNTSSVIADVHENFFIGPDTGTLITMGARYIPCMKDSEFSGECPYGIRGTVSPTTIPVKESGKVDENGKDQGKIGTLLKGAYYCSQNDICGFGGMKNQWFRFITAIFVHSGIAHIAFNLIFQIRTGLSLERDFGTWRIAIIYMASGIFGFIFEAKSLGNIPTVGCSGALYGLLACILLDLIQNWKLVVHPIRDLIKLIVIIILSFSIGFLPYFDNFAHIGGFIMGFLTGLIFLPSIAFSENGGRIKKILQFVAIIVSVFLFFWEIKSFYNNEDGCEWCKNLNCAPFIDKCKN</sequence>
<dbReference type="EC" id="3.4.21.105" evidence="10"/>
<evidence type="ECO:0000256" key="5">
    <source>
        <dbReference type="ARBA" id="ARBA00022692"/>
    </source>
</evidence>
<feature type="transmembrane region" description="Helical" evidence="10">
    <location>
        <begin position="97"/>
        <end position="116"/>
    </location>
</feature>
<evidence type="ECO:0000313" key="13">
    <source>
        <dbReference type="EMBL" id="ORY84552.1"/>
    </source>
</evidence>
<evidence type="ECO:0000256" key="10">
    <source>
        <dbReference type="RuleBase" id="RU362115"/>
    </source>
</evidence>
<keyword evidence="7 10" id="KW-0720">Serine protease</keyword>
<evidence type="ECO:0000256" key="9">
    <source>
        <dbReference type="ARBA" id="ARBA00023136"/>
    </source>
</evidence>
<dbReference type="Pfam" id="PF01694">
    <property type="entry name" value="Rhomboid"/>
    <property type="match status" value="1"/>
</dbReference>
<feature type="transmembrane region" description="Helical" evidence="10">
    <location>
        <begin position="311"/>
        <end position="331"/>
    </location>
</feature>
<feature type="transmembrane region" description="Helical" evidence="10">
    <location>
        <begin position="276"/>
        <end position="299"/>
    </location>
</feature>
<accession>A0A1Y2FKP5</accession>
<organism evidence="13 14">
    <name type="scientific">Neocallimastix californiae</name>
    <dbReference type="NCBI Taxonomy" id="1754190"/>
    <lineage>
        <taxon>Eukaryota</taxon>
        <taxon>Fungi</taxon>
        <taxon>Fungi incertae sedis</taxon>
        <taxon>Chytridiomycota</taxon>
        <taxon>Chytridiomycota incertae sedis</taxon>
        <taxon>Neocallimastigomycetes</taxon>
        <taxon>Neocallimastigales</taxon>
        <taxon>Neocallimastigaceae</taxon>
        <taxon>Neocallimastix</taxon>
    </lineage>
</organism>
<dbReference type="Proteomes" id="UP000193920">
    <property type="component" value="Unassembled WGS sequence"/>
</dbReference>
<evidence type="ECO:0000256" key="3">
    <source>
        <dbReference type="ARBA" id="ARBA00009045"/>
    </source>
</evidence>
<dbReference type="InterPro" id="IPR022764">
    <property type="entry name" value="Peptidase_S54_rhomboid_dom"/>
</dbReference>
<dbReference type="OrthoDB" id="2146116at2759"/>
<feature type="transmembrane region" description="Helical" evidence="10">
    <location>
        <begin position="337"/>
        <end position="354"/>
    </location>
</feature>
<evidence type="ECO:0000259" key="12">
    <source>
        <dbReference type="Pfam" id="PF01694"/>
    </source>
</evidence>
<comment type="catalytic activity">
    <reaction evidence="1 10">
        <text>Cleaves type-1 transmembrane domains using a catalytic dyad composed of serine and histidine that are contributed by different transmembrane domains.</text>
        <dbReference type="EC" id="3.4.21.105"/>
    </reaction>
</comment>
<keyword evidence="9 10" id="KW-0472">Membrane</keyword>
<comment type="caution">
    <text evidence="13">The sequence shown here is derived from an EMBL/GenBank/DDBJ whole genome shotgun (WGS) entry which is preliminary data.</text>
</comment>
<dbReference type="PANTHER" id="PTHR22936:SF69">
    <property type="entry name" value="RHOMBOID-LIKE PROTEIN"/>
    <property type="match status" value="1"/>
</dbReference>
<proteinExistence type="inferred from homology"/>
<dbReference type="STRING" id="1754190.A0A1Y2FKP5"/>
<keyword evidence="4 10" id="KW-0645">Protease</keyword>
<gene>
    <name evidence="13" type="ORF">LY90DRAFT_663579</name>
</gene>
<comment type="similarity">
    <text evidence="3 10">Belongs to the peptidase S54 family.</text>
</comment>
<protein>
    <recommendedName>
        <fullName evidence="10">Rhomboid-type serine protease</fullName>
        <ecNumber evidence="10">3.4.21.105</ecNumber>
    </recommendedName>
</protein>
<dbReference type="GO" id="GO:0006508">
    <property type="term" value="P:proteolysis"/>
    <property type="evidence" value="ECO:0007669"/>
    <property type="project" value="UniProtKB-KW"/>
</dbReference>
<dbReference type="PANTHER" id="PTHR22936">
    <property type="entry name" value="RHOMBOID-RELATED"/>
    <property type="match status" value="1"/>
</dbReference>
<evidence type="ECO:0000256" key="4">
    <source>
        <dbReference type="ARBA" id="ARBA00022670"/>
    </source>
</evidence>
<feature type="region of interest" description="Disordered" evidence="11">
    <location>
        <begin position="1"/>
        <end position="75"/>
    </location>
</feature>